<feature type="transmembrane region" description="Helical" evidence="7">
    <location>
        <begin position="299"/>
        <end position="321"/>
    </location>
</feature>
<gene>
    <name evidence="9" type="ORF">SAMN04489716_9454</name>
</gene>
<feature type="transmembrane region" description="Helical" evidence="7">
    <location>
        <begin position="683"/>
        <end position="712"/>
    </location>
</feature>
<dbReference type="Proteomes" id="UP000198688">
    <property type="component" value="Chromosome I"/>
</dbReference>
<dbReference type="Pfam" id="PF02687">
    <property type="entry name" value="FtsX"/>
    <property type="match status" value="2"/>
</dbReference>
<organism evidence="9 10">
    <name type="scientific">Actinoplanes derwentensis</name>
    <dbReference type="NCBI Taxonomy" id="113562"/>
    <lineage>
        <taxon>Bacteria</taxon>
        <taxon>Bacillati</taxon>
        <taxon>Actinomycetota</taxon>
        <taxon>Actinomycetes</taxon>
        <taxon>Micromonosporales</taxon>
        <taxon>Micromonosporaceae</taxon>
        <taxon>Actinoplanes</taxon>
    </lineage>
</organism>
<sequence>MIFTLAWSQVRSNPGRLLAIVAAVVLATGFLAATATFASTSDEGLRLTAAAPLTTADIVLDAGDTVHDPNWYQVTGGVPGVRTVDAQFARTVSVFGGARRGSANVQSIPATPQVRWFDIDEGAWPSAAGQVVADRRTLTDLGVGVGATLVFRQGAADPVTVTVVGSADLGFRPLTGSDYRFYAAPAFFAGDTPPAALLTVADRDRLAETVGAVGKVLPQGATATDASVAADMAAARFAGGNTQLVVIMLAFAAVALLASILVIANTFQMIVSQRIRQVALLRLVGGHRRQVSRVVLTEAAIAGSIGAVLGAVAGVGIGYLGAGLLDINGGGLAVSPIMLVLCVLTGVAATVVAAWAPARGATRVPPVRALQDIPETLPAQVHGGRRLAVGLALLVFAVGALVGAGVGASLPLALVGGVLLAAGLLIALPLGIALLLPPTARGLERFGVAAGLAGGSLRQNARRTASATMAVVVGAALITSLAVASASGRATVEADLEARYPVAVSVHTDGAAIDDRTVQALAGIPGLSTTTVQTTAATFPAAGKPTPARIASIPAGLGGRLAPELGMAGGGPVLLLPNAYLTARGLKDGAPITIKVDDRDVHFTARGSRLADTTGQLLGVASGDALTAAGVRTVPTAVWGTAPGGFDRESLAGDVNAVAARDAGVEVGGGLTEGGDIMNVLSILLGLSLGMLAVTVVIALLGIANLLGLSVIERAREMALLRALGTRSSRLRAMVAIEAVTITLLGTVAGIVIGVPVGLVGVIAAVGRQADPVIRPAWPQLGLVLVAAAVTGVLASLAPARRATRIAPAEGLVR</sequence>
<feature type="transmembrane region" description="Helical" evidence="7">
    <location>
        <begin position="467"/>
        <end position="486"/>
    </location>
</feature>
<evidence type="ECO:0000313" key="9">
    <source>
        <dbReference type="EMBL" id="SDT81005.1"/>
    </source>
</evidence>
<evidence type="ECO:0000256" key="7">
    <source>
        <dbReference type="SAM" id="Phobius"/>
    </source>
</evidence>
<dbReference type="EMBL" id="LT629758">
    <property type="protein sequence ID" value="SDT81005.1"/>
    <property type="molecule type" value="Genomic_DNA"/>
</dbReference>
<comment type="subcellular location">
    <subcellularLocation>
        <location evidence="1">Cell membrane</location>
        <topology evidence="1">Multi-pass membrane protein</topology>
    </subcellularLocation>
</comment>
<dbReference type="InterPro" id="IPR050250">
    <property type="entry name" value="Macrolide_Exporter_MacB"/>
</dbReference>
<feature type="transmembrane region" description="Helical" evidence="7">
    <location>
        <begin position="387"/>
        <end position="406"/>
    </location>
</feature>
<reference evidence="9 10" key="1">
    <citation type="submission" date="2016-10" db="EMBL/GenBank/DDBJ databases">
        <authorList>
            <person name="de Groot N.N."/>
        </authorList>
    </citation>
    <scope>NUCLEOTIDE SEQUENCE [LARGE SCALE GENOMIC DNA]</scope>
    <source>
        <strain evidence="9 10">DSM 43941</strain>
    </source>
</reference>
<keyword evidence="10" id="KW-1185">Reference proteome</keyword>
<evidence type="ECO:0000256" key="2">
    <source>
        <dbReference type="ARBA" id="ARBA00022475"/>
    </source>
</evidence>
<evidence type="ECO:0000256" key="3">
    <source>
        <dbReference type="ARBA" id="ARBA00022692"/>
    </source>
</evidence>
<comment type="similarity">
    <text evidence="6">Belongs to the ABC-4 integral membrane protein family.</text>
</comment>
<feature type="transmembrane region" description="Helical" evidence="7">
    <location>
        <begin position="244"/>
        <end position="267"/>
    </location>
</feature>
<feature type="transmembrane region" description="Helical" evidence="7">
    <location>
        <begin position="412"/>
        <end position="436"/>
    </location>
</feature>
<dbReference type="RefSeq" id="WP_092556082.1">
    <property type="nucleotide sequence ID" value="NZ_BOMJ01000018.1"/>
</dbReference>
<feature type="domain" description="ABC3 transporter permease C-terminal" evidence="8">
    <location>
        <begin position="250"/>
        <end position="366"/>
    </location>
</feature>
<dbReference type="AlphaFoldDB" id="A0A1H2DE21"/>
<dbReference type="PANTHER" id="PTHR30572">
    <property type="entry name" value="MEMBRANE COMPONENT OF TRANSPORTER-RELATED"/>
    <property type="match status" value="1"/>
</dbReference>
<feature type="transmembrane region" description="Helical" evidence="7">
    <location>
        <begin position="733"/>
        <end position="766"/>
    </location>
</feature>
<evidence type="ECO:0000256" key="4">
    <source>
        <dbReference type="ARBA" id="ARBA00022989"/>
    </source>
</evidence>
<evidence type="ECO:0000259" key="8">
    <source>
        <dbReference type="Pfam" id="PF02687"/>
    </source>
</evidence>
<keyword evidence="4 7" id="KW-1133">Transmembrane helix</keyword>
<feature type="domain" description="ABC3 transporter permease C-terminal" evidence="8">
    <location>
        <begin position="691"/>
        <end position="808"/>
    </location>
</feature>
<feature type="transmembrane region" description="Helical" evidence="7">
    <location>
        <begin position="778"/>
        <end position="798"/>
    </location>
</feature>
<name>A0A1H2DE21_9ACTN</name>
<evidence type="ECO:0000256" key="5">
    <source>
        <dbReference type="ARBA" id="ARBA00023136"/>
    </source>
</evidence>
<feature type="transmembrane region" description="Helical" evidence="7">
    <location>
        <begin position="333"/>
        <end position="356"/>
    </location>
</feature>
<dbReference type="GO" id="GO:0022857">
    <property type="term" value="F:transmembrane transporter activity"/>
    <property type="evidence" value="ECO:0007669"/>
    <property type="project" value="TreeGrafter"/>
</dbReference>
<proteinExistence type="inferred from homology"/>
<dbReference type="STRING" id="113562.SAMN04489716_9454"/>
<protein>
    <submittedName>
        <fullName evidence="9">Putative ABC transport system permease protein</fullName>
    </submittedName>
</protein>
<keyword evidence="5 7" id="KW-0472">Membrane</keyword>
<keyword evidence="2" id="KW-1003">Cell membrane</keyword>
<dbReference type="InterPro" id="IPR003838">
    <property type="entry name" value="ABC3_permease_C"/>
</dbReference>
<dbReference type="PANTHER" id="PTHR30572:SF4">
    <property type="entry name" value="ABC TRANSPORTER PERMEASE YTRF"/>
    <property type="match status" value="1"/>
</dbReference>
<dbReference type="OrthoDB" id="9780560at2"/>
<evidence type="ECO:0000313" key="10">
    <source>
        <dbReference type="Proteomes" id="UP000198688"/>
    </source>
</evidence>
<keyword evidence="3 7" id="KW-0812">Transmembrane</keyword>
<evidence type="ECO:0000256" key="6">
    <source>
        <dbReference type="ARBA" id="ARBA00038076"/>
    </source>
</evidence>
<evidence type="ECO:0000256" key="1">
    <source>
        <dbReference type="ARBA" id="ARBA00004651"/>
    </source>
</evidence>
<dbReference type="GO" id="GO:0005886">
    <property type="term" value="C:plasma membrane"/>
    <property type="evidence" value="ECO:0007669"/>
    <property type="project" value="UniProtKB-SubCell"/>
</dbReference>
<accession>A0A1H2DE21</accession>